<proteinExistence type="predicted"/>
<dbReference type="GO" id="GO:0005737">
    <property type="term" value="C:cytoplasm"/>
    <property type="evidence" value="ECO:0007669"/>
    <property type="project" value="TreeGrafter"/>
</dbReference>
<dbReference type="InterPro" id="IPR021454">
    <property type="entry name" value="DUF3105"/>
</dbReference>
<dbReference type="EMBL" id="MFEN01000012">
    <property type="protein sequence ID" value="OGE84440.1"/>
    <property type="molecule type" value="Genomic_DNA"/>
</dbReference>
<protein>
    <recommendedName>
        <fullName evidence="4">DUF3105 domain-containing protein</fullName>
    </recommendedName>
</protein>
<evidence type="ECO:0008006" key="4">
    <source>
        <dbReference type="Google" id="ProtNLM"/>
    </source>
</evidence>
<dbReference type="PANTHER" id="PTHR34179">
    <property type="entry name" value="TUMOR PROTEIN P53-INDUCIBLE PROTEIN 13"/>
    <property type="match status" value="1"/>
</dbReference>
<name>A0A1F5P4A3_9BACT</name>
<comment type="caution">
    <text evidence="2">The sequence shown here is derived from an EMBL/GenBank/DDBJ whole genome shotgun (WGS) entry which is preliminary data.</text>
</comment>
<evidence type="ECO:0000256" key="1">
    <source>
        <dbReference type="SAM" id="Phobius"/>
    </source>
</evidence>
<gene>
    <name evidence="2" type="ORF">A2846_02655</name>
</gene>
<organism evidence="2 3">
    <name type="scientific">Candidatus Doudnabacteria bacterium RIFCSPHIGHO2_01_FULL_49_9</name>
    <dbReference type="NCBI Taxonomy" id="1817827"/>
    <lineage>
        <taxon>Bacteria</taxon>
        <taxon>Candidatus Doudnaibacteriota</taxon>
    </lineage>
</organism>
<dbReference type="PANTHER" id="PTHR34179:SF1">
    <property type="entry name" value="TUMOR PROTEIN P53-INDUCIBLE PROTEIN 13"/>
    <property type="match status" value="1"/>
</dbReference>
<evidence type="ECO:0000313" key="3">
    <source>
        <dbReference type="Proteomes" id="UP000176339"/>
    </source>
</evidence>
<keyword evidence="1" id="KW-0812">Transmembrane</keyword>
<dbReference type="Pfam" id="PF11303">
    <property type="entry name" value="DUF3105"/>
    <property type="match status" value="1"/>
</dbReference>
<evidence type="ECO:0000313" key="2">
    <source>
        <dbReference type="EMBL" id="OGE84440.1"/>
    </source>
</evidence>
<keyword evidence="1" id="KW-0472">Membrane</keyword>
<sequence>MPEAVSENLSKNEQERLQRLRDVRRRRVKKILIWLAVLTLLAAAIYGIVFWSKKSAENKPGEVIAELGRDHIPVGALRPEYNSNPPTSGSHYAVPADWGAYDSEVPDEQLVHNLEHGGIWISFKDPFDEELVAKLKDITDDFTLKVILTPRAANDSRIAVVAWGRLMKMDEFDEDQIRDFISSFINRGPEQVPY</sequence>
<reference evidence="2 3" key="1">
    <citation type="journal article" date="2016" name="Nat. Commun.">
        <title>Thousands of microbial genomes shed light on interconnected biogeochemical processes in an aquifer system.</title>
        <authorList>
            <person name="Anantharaman K."/>
            <person name="Brown C.T."/>
            <person name="Hug L.A."/>
            <person name="Sharon I."/>
            <person name="Castelle C.J."/>
            <person name="Probst A.J."/>
            <person name="Thomas B.C."/>
            <person name="Singh A."/>
            <person name="Wilkins M.J."/>
            <person name="Karaoz U."/>
            <person name="Brodie E.L."/>
            <person name="Williams K.H."/>
            <person name="Hubbard S.S."/>
            <person name="Banfield J.F."/>
        </authorList>
    </citation>
    <scope>NUCLEOTIDE SEQUENCE [LARGE SCALE GENOMIC DNA]</scope>
</reference>
<dbReference type="Proteomes" id="UP000176339">
    <property type="component" value="Unassembled WGS sequence"/>
</dbReference>
<feature type="transmembrane region" description="Helical" evidence="1">
    <location>
        <begin position="31"/>
        <end position="51"/>
    </location>
</feature>
<dbReference type="AlphaFoldDB" id="A0A1F5P4A3"/>
<accession>A0A1F5P4A3</accession>
<keyword evidence="1" id="KW-1133">Transmembrane helix</keyword>